<proteinExistence type="predicted"/>
<reference evidence="2" key="1">
    <citation type="submission" date="2014-04" db="EMBL/GenBank/DDBJ databases">
        <title>Evolutionary Origins and Diversification of the Mycorrhizal Mutualists.</title>
        <authorList>
            <consortium name="DOE Joint Genome Institute"/>
            <consortium name="Mycorrhizal Genomics Consortium"/>
            <person name="Kohler A."/>
            <person name="Kuo A."/>
            <person name="Nagy L.G."/>
            <person name="Floudas D."/>
            <person name="Copeland A."/>
            <person name="Barry K.W."/>
            <person name="Cichocki N."/>
            <person name="Veneault-Fourrey C."/>
            <person name="LaButti K."/>
            <person name="Lindquist E.A."/>
            <person name="Lipzen A."/>
            <person name="Lundell T."/>
            <person name="Morin E."/>
            <person name="Murat C."/>
            <person name="Riley R."/>
            <person name="Ohm R."/>
            <person name="Sun H."/>
            <person name="Tunlid A."/>
            <person name="Henrissat B."/>
            <person name="Grigoriev I.V."/>
            <person name="Hibbett D.S."/>
            <person name="Martin F."/>
        </authorList>
    </citation>
    <scope>NUCLEOTIDE SEQUENCE [LARGE SCALE GENOMIC DNA]</scope>
    <source>
        <strain evidence="2">FD-334 SS-4</strain>
    </source>
</reference>
<protein>
    <submittedName>
        <fullName evidence="1">Uncharacterized protein</fullName>
    </submittedName>
</protein>
<sequence>MAMLLDTHPTRSLLEPQYCKWALEHPVTLNQLSVRERPKLRGAITDTHSEILALTRTFALCAPEAWPGQCRLDLFLACTVFHLQSKYPEPEPGTPPDTSDVASYHVWLYENVVKGTIKAHFDGICDEAHAESNTVYGTTDASIPAKKKYQAFAGFALFQGDEQVNLAHYVSGKVLAPEAELSAICFAVIRATQVPGCTHIVMFMDHIALEKKALDPSVHSSQGHSLAVCRALLLWFAANPLNILKFYDCLSKAEWDVYQEVHQFLLDLSPVLGLWPRMC</sequence>
<organism evidence="1 2">
    <name type="scientific">Hypholoma sublateritium (strain FD-334 SS-4)</name>
    <dbReference type="NCBI Taxonomy" id="945553"/>
    <lineage>
        <taxon>Eukaryota</taxon>
        <taxon>Fungi</taxon>
        <taxon>Dikarya</taxon>
        <taxon>Basidiomycota</taxon>
        <taxon>Agaricomycotina</taxon>
        <taxon>Agaricomycetes</taxon>
        <taxon>Agaricomycetidae</taxon>
        <taxon>Agaricales</taxon>
        <taxon>Agaricineae</taxon>
        <taxon>Strophariaceae</taxon>
        <taxon>Hypholoma</taxon>
    </lineage>
</organism>
<gene>
    <name evidence="1" type="ORF">HYPSUDRAFT_208739</name>
</gene>
<dbReference type="Proteomes" id="UP000054270">
    <property type="component" value="Unassembled WGS sequence"/>
</dbReference>
<dbReference type="AlphaFoldDB" id="A0A0D2KID2"/>
<dbReference type="OrthoDB" id="3258143at2759"/>
<name>A0A0D2KID2_HYPSF</name>
<accession>A0A0D2KID2</accession>
<evidence type="ECO:0000313" key="1">
    <source>
        <dbReference type="EMBL" id="KJA14392.1"/>
    </source>
</evidence>
<dbReference type="EMBL" id="KN817681">
    <property type="protein sequence ID" value="KJA14392.1"/>
    <property type="molecule type" value="Genomic_DNA"/>
</dbReference>
<evidence type="ECO:0000313" key="2">
    <source>
        <dbReference type="Proteomes" id="UP000054270"/>
    </source>
</evidence>
<keyword evidence="2" id="KW-1185">Reference proteome</keyword>